<dbReference type="AlphaFoldDB" id="X1BKZ1"/>
<sequence length="47" mass="5423">MGILKISIIIFIIIFVSCIGILIWKGEFKVCSRDYKMPNNITCETQE</sequence>
<keyword evidence="1" id="KW-0472">Membrane</keyword>
<dbReference type="EMBL" id="BART01019812">
    <property type="protein sequence ID" value="GAG96549.1"/>
    <property type="molecule type" value="Genomic_DNA"/>
</dbReference>
<keyword evidence="1" id="KW-1133">Transmembrane helix</keyword>
<feature type="transmembrane region" description="Helical" evidence="1">
    <location>
        <begin position="6"/>
        <end position="24"/>
    </location>
</feature>
<proteinExistence type="predicted"/>
<comment type="caution">
    <text evidence="2">The sequence shown here is derived from an EMBL/GenBank/DDBJ whole genome shotgun (WGS) entry which is preliminary data.</text>
</comment>
<name>X1BKZ1_9ZZZZ</name>
<protein>
    <submittedName>
        <fullName evidence="2">Uncharacterized protein</fullName>
    </submittedName>
</protein>
<gene>
    <name evidence="2" type="ORF">S01H4_36972</name>
</gene>
<evidence type="ECO:0000313" key="2">
    <source>
        <dbReference type="EMBL" id="GAG96549.1"/>
    </source>
</evidence>
<reference evidence="2" key="1">
    <citation type="journal article" date="2014" name="Front. Microbiol.">
        <title>High frequency of phylogenetically diverse reductive dehalogenase-homologous genes in deep subseafloor sedimentary metagenomes.</title>
        <authorList>
            <person name="Kawai M."/>
            <person name="Futagami T."/>
            <person name="Toyoda A."/>
            <person name="Takaki Y."/>
            <person name="Nishi S."/>
            <person name="Hori S."/>
            <person name="Arai W."/>
            <person name="Tsubouchi T."/>
            <person name="Morono Y."/>
            <person name="Uchiyama I."/>
            <person name="Ito T."/>
            <person name="Fujiyama A."/>
            <person name="Inagaki F."/>
            <person name="Takami H."/>
        </authorList>
    </citation>
    <scope>NUCLEOTIDE SEQUENCE</scope>
    <source>
        <strain evidence="2">Expedition CK06-06</strain>
    </source>
</reference>
<organism evidence="2">
    <name type="scientific">marine sediment metagenome</name>
    <dbReference type="NCBI Taxonomy" id="412755"/>
    <lineage>
        <taxon>unclassified sequences</taxon>
        <taxon>metagenomes</taxon>
        <taxon>ecological metagenomes</taxon>
    </lineage>
</organism>
<evidence type="ECO:0000256" key="1">
    <source>
        <dbReference type="SAM" id="Phobius"/>
    </source>
</evidence>
<dbReference type="PROSITE" id="PS51257">
    <property type="entry name" value="PROKAR_LIPOPROTEIN"/>
    <property type="match status" value="1"/>
</dbReference>
<keyword evidence="1" id="KW-0812">Transmembrane</keyword>
<accession>X1BKZ1</accession>